<name>A0A1M4YU69_9CLOT</name>
<accession>A0A1M4YU69</accession>
<evidence type="ECO:0000313" key="2">
    <source>
        <dbReference type="Proteomes" id="UP000184035"/>
    </source>
</evidence>
<gene>
    <name evidence="1" type="ORF">SAMN05443638_13212</name>
</gene>
<proteinExistence type="predicted"/>
<evidence type="ECO:0000313" key="1">
    <source>
        <dbReference type="EMBL" id="SHF09305.1"/>
    </source>
</evidence>
<reference evidence="1 2" key="1">
    <citation type="submission" date="2016-11" db="EMBL/GenBank/DDBJ databases">
        <authorList>
            <person name="Jaros S."/>
            <person name="Januszkiewicz K."/>
            <person name="Wedrychowicz H."/>
        </authorList>
    </citation>
    <scope>NUCLEOTIDE SEQUENCE [LARGE SCALE GENOMIC DNA]</scope>
    <source>
        <strain evidence="1 2">DSM 2631</strain>
    </source>
</reference>
<dbReference type="EMBL" id="FQVM01000032">
    <property type="protein sequence ID" value="SHF09305.1"/>
    <property type="molecule type" value="Genomic_DNA"/>
</dbReference>
<organism evidence="1 2">
    <name type="scientific">Clostridium fallax</name>
    <dbReference type="NCBI Taxonomy" id="1533"/>
    <lineage>
        <taxon>Bacteria</taxon>
        <taxon>Bacillati</taxon>
        <taxon>Bacillota</taxon>
        <taxon>Clostridia</taxon>
        <taxon>Eubacteriales</taxon>
        <taxon>Clostridiaceae</taxon>
        <taxon>Clostridium</taxon>
    </lineage>
</organism>
<dbReference type="AlphaFoldDB" id="A0A1M4YU69"/>
<keyword evidence="2" id="KW-1185">Reference proteome</keyword>
<protein>
    <submittedName>
        <fullName evidence="1">Uncharacterized protein</fullName>
    </submittedName>
</protein>
<dbReference type="STRING" id="1533.SAMN05443638_13212"/>
<dbReference type="Proteomes" id="UP000184035">
    <property type="component" value="Unassembled WGS sequence"/>
</dbReference>
<sequence>MLNKYDYSLRDEHKKQLKNLNINNYMVLDNINNGGNIKIFI</sequence>